<feature type="domain" description="Response regulatory" evidence="10">
    <location>
        <begin position="3"/>
        <end position="120"/>
    </location>
</feature>
<dbReference type="GO" id="GO:0043565">
    <property type="term" value="F:sequence-specific DNA binding"/>
    <property type="evidence" value="ECO:0007669"/>
    <property type="project" value="InterPro"/>
</dbReference>
<dbReference type="InterPro" id="IPR051552">
    <property type="entry name" value="HptR"/>
</dbReference>
<dbReference type="Gene3D" id="3.40.50.2300">
    <property type="match status" value="1"/>
</dbReference>
<gene>
    <name evidence="11" type="ORF">SY83_04430</name>
</gene>
<dbReference type="Pfam" id="PF00072">
    <property type="entry name" value="Response_reg"/>
    <property type="match status" value="1"/>
</dbReference>
<keyword evidence="3 8" id="KW-0597">Phosphoprotein</keyword>
<comment type="subcellular location">
    <subcellularLocation>
        <location evidence="1">Cytoplasm</location>
    </subcellularLocation>
</comment>
<dbReference type="PRINTS" id="PR00032">
    <property type="entry name" value="HTHARAC"/>
</dbReference>
<dbReference type="InterPro" id="IPR020449">
    <property type="entry name" value="Tscrpt_reg_AraC-type_HTH"/>
</dbReference>
<evidence type="ECO:0000313" key="12">
    <source>
        <dbReference type="Proteomes" id="UP000076927"/>
    </source>
</evidence>
<keyword evidence="7" id="KW-0804">Transcription</keyword>
<dbReference type="InterPro" id="IPR001789">
    <property type="entry name" value="Sig_transdc_resp-reg_receiver"/>
</dbReference>
<organism evidence="11 12">
    <name type="scientific">Paenibacillus swuensis</name>
    <dbReference type="NCBI Taxonomy" id="1178515"/>
    <lineage>
        <taxon>Bacteria</taxon>
        <taxon>Bacillati</taxon>
        <taxon>Bacillota</taxon>
        <taxon>Bacilli</taxon>
        <taxon>Bacillales</taxon>
        <taxon>Paenibacillaceae</taxon>
        <taxon>Paenibacillus</taxon>
    </lineage>
</organism>
<evidence type="ECO:0000259" key="10">
    <source>
        <dbReference type="PROSITE" id="PS50110"/>
    </source>
</evidence>
<dbReference type="InterPro" id="IPR018062">
    <property type="entry name" value="HTH_AraC-typ_CS"/>
</dbReference>
<accession>A0A172TF81</accession>
<evidence type="ECO:0000256" key="7">
    <source>
        <dbReference type="ARBA" id="ARBA00023163"/>
    </source>
</evidence>
<dbReference type="PATRIC" id="fig|1178515.4.peg.889"/>
<evidence type="ECO:0000256" key="2">
    <source>
        <dbReference type="ARBA" id="ARBA00022490"/>
    </source>
</evidence>
<dbReference type="Proteomes" id="UP000076927">
    <property type="component" value="Chromosome"/>
</dbReference>
<dbReference type="RefSeq" id="WP_068604616.1">
    <property type="nucleotide sequence ID" value="NZ_CP011388.1"/>
</dbReference>
<dbReference type="PROSITE" id="PS50110">
    <property type="entry name" value="RESPONSE_REGULATORY"/>
    <property type="match status" value="1"/>
</dbReference>
<dbReference type="SMART" id="SM00448">
    <property type="entry name" value="REC"/>
    <property type="match status" value="1"/>
</dbReference>
<evidence type="ECO:0000256" key="1">
    <source>
        <dbReference type="ARBA" id="ARBA00004496"/>
    </source>
</evidence>
<keyword evidence="2" id="KW-0963">Cytoplasm</keyword>
<sequence>MYRILIADDERLILDSLVDFVDWKSLSMEVAATAKNGKEALRLTAIHRPDLILTDVKMPIMDGLEFAAEARRLYPHVKIVFLSGYDEFTYIKQALTIQASDYLLKPIDFAELNKVMRDAVRSLEKDKFTEQDVDLRRMKLWKQMLLEKEPVLQQKFMLELEQVMPSYSFERTQLRLACMLLEPVYNHGSVVAWLLDSTLLKAQSITVIEMKEGELALLSSGDKAAFEDRTFLTELNIRLQEKFNTAAAIGTGLKAYSITELPRQYDVCRQFAEHRFYAGSDALLTPMEIHLPADADVTVSLEGITARLGDAIRNGDEQLTIQHLAEHFQVLHELLMDKHWVCSHAYQLLLGVYGELFSSDGELPFLLGSRTSLWGQISKSTTALELQSLLTDRFKAMIRHLLLRDRDRYTQVVNQVKQFVEDNLGRPLTLNDLAQQVYLSPNYLRSVFKEKTGVTLHDFITDTKMRKATELLKDHSLKIHEISNRIGYENVSYFCSLFQRHKGTTPNEYRKKLL</sequence>
<evidence type="ECO:0008006" key="13">
    <source>
        <dbReference type="Google" id="ProtNLM"/>
    </source>
</evidence>
<feature type="domain" description="HTH araC/xylS-type" evidence="9">
    <location>
        <begin position="414"/>
        <end position="512"/>
    </location>
</feature>
<keyword evidence="4" id="KW-0902">Two-component regulatory system</keyword>
<dbReference type="GO" id="GO:0005737">
    <property type="term" value="C:cytoplasm"/>
    <property type="evidence" value="ECO:0007669"/>
    <property type="project" value="UniProtKB-SubCell"/>
</dbReference>
<keyword evidence="12" id="KW-1185">Reference proteome</keyword>
<dbReference type="InterPro" id="IPR018060">
    <property type="entry name" value="HTH_AraC"/>
</dbReference>
<dbReference type="AlphaFoldDB" id="A0A172TF81"/>
<proteinExistence type="predicted"/>
<dbReference type="EMBL" id="CP011388">
    <property type="protein sequence ID" value="ANE45670.1"/>
    <property type="molecule type" value="Genomic_DNA"/>
</dbReference>
<dbReference type="SUPFAM" id="SSF52172">
    <property type="entry name" value="CheY-like"/>
    <property type="match status" value="1"/>
</dbReference>
<dbReference type="Pfam" id="PF12833">
    <property type="entry name" value="HTH_18"/>
    <property type="match status" value="1"/>
</dbReference>
<dbReference type="GO" id="GO:0003700">
    <property type="term" value="F:DNA-binding transcription factor activity"/>
    <property type="evidence" value="ECO:0007669"/>
    <property type="project" value="InterPro"/>
</dbReference>
<feature type="modified residue" description="4-aspartylphosphate" evidence="8">
    <location>
        <position position="55"/>
    </location>
</feature>
<dbReference type="PANTHER" id="PTHR42713:SF3">
    <property type="entry name" value="TRANSCRIPTIONAL REGULATORY PROTEIN HPTR"/>
    <property type="match status" value="1"/>
</dbReference>
<evidence type="ECO:0000256" key="4">
    <source>
        <dbReference type="ARBA" id="ARBA00023012"/>
    </source>
</evidence>
<name>A0A172TF81_9BACL</name>
<dbReference type="InterPro" id="IPR009057">
    <property type="entry name" value="Homeodomain-like_sf"/>
</dbReference>
<dbReference type="Gene3D" id="1.10.10.60">
    <property type="entry name" value="Homeodomain-like"/>
    <property type="match status" value="2"/>
</dbReference>
<keyword evidence="6" id="KW-0238">DNA-binding</keyword>
<evidence type="ECO:0000256" key="3">
    <source>
        <dbReference type="ARBA" id="ARBA00022553"/>
    </source>
</evidence>
<evidence type="ECO:0000259" key="9">
    <source>
        <dbReference type="PROSITE" id="PS01124"/>
    </source>
</evidence>
<dbReference type="SMART" id="SM00342">
    <property type="entry name" value="HTH_ARAC"/>
    <property type="match status" value="1"/>
</dbReference>
<dbReference type="STRING" id="1178515.SY83_04430"/>
<reference evidence="11 12" key="1">
    <citation type="submission" date="2015-01" db="EMBL/GenBank/DDBJ databases">
        <title>Paenibacillus swuensis/DY6/whole genome sequencing.</title>
        <authorList>
            <person name="Kim M.K."/>
            <person name="Srinivasan S."/>
            <person name="Lee J.-J."/>
        </authorList>
    </citation>
    <scope>NUCLEOTIDE SEQUENCE [LARGE SCALE GENOMIC DNA]</scope>
    <source>
        <strain evidence="11 12">DY6</strain>
    </source>
</reference>
<evidence type="ECO:0000313" key="11">
    <source>
        <dbReference type="EMBL" id="ANE45670.1"/>
    </source>
</evidence>
<evidence type="ECO:0000256" key="6">
    <source>
        <dbReference type="ARBA" id="ARBA00023125"/>
    </source>
</evidence>
<dbReference type="KEGG" id="pswu:SY83_04430"/>
<dbReference type="GO" id="GO:0000160">
    <property type="term" value="P:phosphorelay signal transduction system"/>
    <property type="evidence" value="ECO:0007669"/>
    <property type="project" value="UniProtKB-KW"/>
</dbReference>
<dbReference type="CDD" id="cd17536">
    <property type="entry name" value="REC_YesN-like"/>
    <property type="match status" value="1"/>
</dbReference>
<keyword evidence="5" id="KW-0805">Transcription regulation</keyword>
<dbReference type="SUPFAM" id="SSF46689">
    <property type="entry name" value="Homeodomain-like"/>
    <property type="match status" value="2"/>
</dbReference>
<dbReference type="PROSITE" id="PS00041">
    <property type="entry name" value="HTH_ARAC_FAMILY_1"/>
    <property type="match status" value="1"/>
</dbReference>
<dbReference type="OrthoDB" id="9794370at2"/>
<dbReference type="PANTHER" id="PTHR42713">
    <property type="entry name" value="HISTIDINE KINASE-RELATED"/>
    <property type="match status" value="1"/>
</dbReference>
<evidence type="ECO:0000256" key="5">
    <source>
        <dbReference type="ARBA" id="ARBA00023015"/>
    </source>
</evidence>
<protein>
    <recommendedName>
        <fullName evidence="13">AraC family transcriptional regulator</fullName>
    </recommendedName>
</protein>
<evidence type="ECO:0000256" key="8">
    <source>
        <dbReference type="PROSITE-ProRule" id="PRU00169"/>
    </source>
</evidence>
<dbReference type="PROSITE" id="PS01124">
    <property type="entry name" value="HTH_ARAC_FAMILY_2"/>
    <property type="match status" value="1"/>
</dbReference>
<dbReference type="InterPro" id="IPR011006">
    <property type="entry name" value="CheY-like_superfamily"/>
</dbReference>